<dbReference type="AlphaFoldDB" id="A0A371CTX6"/>
<sequence>MSESPAYASYHGFSDSALPLDVFIDVITHCDSGMLCPLMSTCHALRDECARRLIGEGVELRHERDVISFVQFMSSNSNLYFAFLRELRITASLDGSSPPDSDASGWKKALLRLLAHPMLSLEVLHLNAPEPLLKSEQIRAAIERLSTIKELSLEEPRKHTWQMMQHLASPLVTVNINVVSKERYTRTSALAVNPVTLLARFSETLETVYWNQEDQYQNPLNISIPVNSVIQRYPRMRDFRMYYYNNCPGAAYMAFPAAVPDVRPFLVAFPNLHVFQLSHFPSTHKGFDTDNPPSLQRRDLNRLAHAALEGGRGPWPELMQCSGDLRSLFYLAHDGPVHTLQVRSCPATAWYIDKLRTIVEDTRPTVLEVQVLEWDVTTAPPEYSIVEALRTLPVRTVQSLQMELVLPRTLVGEPQAINREQITDALVVAFKNLAPEIKNIQLYLDFQILILLGGTLQDQASWDTLDIARRLVDSIPTLEEAQVGLMFVPNMPTVGWFDPIPLMPFDDSLLQMDINGGP</sequence>
<organism evidence="1 2">
    <name type="scientific">Lentinus brumalis</name>
    <dbReference type="NCBI Taxonomy" id="2498619"/>
    <lineage>
        <taxon>Eukaryota</taxon>
        <taxon>Fungi</taxon>
        <taxon>Dikarya</taxon>
        <taxon>Basidiomycota</taxon>
        <taxon>Agaricomycotina</taxon>
        <taxon>Agaricomycetes</taxon>
        <taxon>Polyporales</taxon>
        <taxon>Polyporaceae</taxon>
        <taxon>Lentinus</taxon>
    </lineage>
</organism>
<dbReference type="OrthoDB" id="2751407at2759"/>
<reference evidence="1 2" key="1">
    <citation type="journal article" date="2018" name="Biotechnol. Biofuels">
        <title>Integrative visual omics of the white-rot fungus Polyporus brumalis exposes the biotechnological potential of its oxidative enzymes for delignifying raw plant biomass.</title>
        <authorList>
            <person name="Miyauchi S."/>
            <person name="Rancon A."/>
            <person name="Drula E."/>
            <person name="Hage H."/>
            <person name="Chaduli D."/>
            <person name="Favel A."/>
            <person name="Grisel S."/>
            <person name="Henrissat B."/>
            <person name="Herpoel-Gimbert I."/>
            <person name="Ruiz-Duenas F.J."/>
            <person name="Chevret D."/>
            <person name="Hainaut M."/>
            <person name="Lin J."/>
            <person name="Wang M."/>
            <person name="Pangilinan J."/>
            <person name="Lipzen A."/>
            <person name="Lesage-Meessen L."/>
            <person name="Navarro D."/>
            <person name="Riley R."/>
            <person name="Grigoriev I.V."/>
            <person name="Zhou S."/>
            <person name="Raouche S."/>
            <person name="Rosso M.N."/>
        </authorList>
    </citation>
    <scope>NUCLEOTIDE SEQUENCE [LARGE SCALE GENOMIC DNA]</scope>
    <source>
        <strain evidence="1 2">BRFM 1820</strain>
    </source>
</reference>
<gene>
    <name evidence="1" type="ORF">OH76DRAFT_1179570</name>
</gene>
<evidence type="ECO:0000313" key="1">
    <source>
        <dbReference type="EMBL" id="RDX43706.1"/>
    </source>
</evidence>
<protein>
    <recommendedName>
        <fullName evidence="3">F-box domain-containing protein</fullName>
    </recommendedName>
</protein>
<accession>A0A371CTX6</accession>
<keyword evidence="2" id="KW-1185">Reference proteome</keyword>
<dbReference type="EMBL" id="KZ857460">
    <property type="protein sequence ID" value="RDX43706.1"/>
    <property type="molecule type" value="Genomic_DNA"/>
</dbReference>
<proteinExistence type="predicted"/>
<evidence type="ECO:0008006" key="3">
    <source>
        <dbReference type="Google" id="ProtNLM"/>
    </source>
</evidence>
<dbReference type="Proteomes" id="UP000256964">
    <property type="component" value="Unassembled WGS sequence"/>
</dbReference>
<name>A0A371CTX6_9APHY</name>
<evidence type="ECO:0000313" key="2">
    <source>
        <dbReference type="Proteomes" id="UP000256964"/>
    </source>
</evidence>